<dbReference type="AlphaFoldDB" id="A0A132A0F0"/>
<protein>
    <submittedName>
        <fullName evidence="1">Uncharacterized protein</fullName>
    </submittedName>
</protein>
<proteinExistence type="predicted"/>
<name>A0A132A0F0_SARSC</name>
<dbReference type="Proteomes" id="UP000616769">
    <property type="component" value="Unassembled WGS sequence"/>
</dbReference>
<reference evidence="1 2" key="1">
    <citation type="journal article" date="2015" name="Parasit. Vectors">
        <title>Draft genome of the scabies mite.</title>
        <authorList>
            <person name="Rider S.D.Jr."/>
            <person name="Morgan M.S."/>
            <person name="Arlian L.G."/>
        </authorList>
    </citation>
    <scope>NUCLEOTIDE SEQUENCE [LARGE SCALE GENOMIC DNA]</scope>
    <source>
        <strain evidence="1">Arlian Lab</strain>
    </source>
</reference>
<accession>A0A132A0F0</accession>
<gene>
    <name evidence="1" type="ORF">QR98_0022650</name>
</gene>
<dbReference type="EMBL" id="JXLN01006369">
    <property type="protein sequence ID" value="KPM03830.1"/>
    <property type="molecule type" value="Genomic_DNA"/>
</dbReference>
<evidence type="ECO:0000313" key="2">
    <source>
        <dbReference type="Proteomes" id="UP000616769"/>
    </source>
</evidence>
<evidence type="ECO:0000313" key="1">
    <source>
        <dbReference type="EMBL" id="KPM03830.1"/>
    </source>
</evidence>
<organism evidence="1 2">
    <name type="scientific">Sarcoptes scabiei</name>
    <name type="common">Itch mite</name>
    <name type="synonym">Acarus scabiei</name>
    <dbReference type="NCBI Taxonomy" id="52283"/>
    <lineage>
        <taxon>Eukaryota</taxon>
        <taxon>Metazoa</taxon>
        <taxon>Ecdysozoa</taxon>
        <taxon>Arthropoda</taxon>
        <taxon>Chelicerata</taxon>
        <taxon>Arachnida</taxon>
        <taxon>Acari</taxon>
        <taxon>Acariformes</taxon>
        <taxon>Sarcoptiformes</taxon>
        <taxon>Astigmata</taxon>
        <taxon>Psoroptidia</taxon>
        <taxon>Sarcoptoidea</taxon>
        <taxon>Sarcoptidae</taxon>
        <taxon>Sarcoptinae</taxon>
        <taxon>Sarcoptes</taxon>
    </lineage>
</organism>
<sequence>MIQYQSTNQSILLYTLITRMYRNMNDPITTESKVKDLCLKQYSRQYQNSTCARMVFLFT</sequence>
<dbReference type="VEuPathDB" id="VectorBase:SSCA002334"/>
<comment type="caution">
    <text evidence="1">The sequence shown here is derived from an EMBL/GenBank/DDBJ whole genome shotgun (WGS) entry which is preliminary data.</text>
</comment>